<dbReference type="InterPro" id="IPR003820">
    <property type="entry name" value="KdpC"/>
</dbReference>
<evidence type="ECO:0000313" key="12">
    <source>
        <dbReference type="EMBL" id="WQH03818.1"/>
    </source>
</evidence>
<evidence type="ECO:0000256" key="4">
    <source>
        <dbReference type="ARBA" id="ARBA00022692"/>
    </source>
</evidence>
<dbReference type="RefSeq" id="WP_019923165.1">
    <property type="nucleotide sequence ID" value="NZ_CP140152.1"/>
</dbReference>
<dbReference type="PANTHER" id="PTHR30042">
    <property type="entry name" value="POTASSIUM-TRANSPORTING ATPASE C CHAIN"/>
    <property type="match status" value="1"/>
</dbReference>
<dbReference type="EMBL" id="CP140152">
    <property type="protein sequence ID" value="WQH03818.1"/>
    <property type="molecule type" value="Genomic_DNA"/>
</dbReference>
<keyword evidence="7 11" id="KW-0630">Potassium</keyword>
<evidence type="ECO:0000256" key="3">
    <source>
        <dbReference type="ARBA" id="ARBA00022538"/>
    </source>
</evidence>
<gene>
    <name evidence="11 12" type="primary">kdpC</name>
    <name evidence="12" type="ORF">SR858_22635</name>
</gene>
<comment type="subcellular location">
    <subcellularLocation>
        <location evidence="11">Cell membrane</location>
        <topology evidence="11">Single-pass membrane protein</topology>
    </subcellularLocation>
</comment>
<keyword evidence="10 11" id="KW-0472">Membrane</keyword>
<evidence type="ECO:0000256" key="8">
    <source>
        <dbReference type="ARBA" id="ARBA00022989"/>
    </source>
</evidence>
<keyword evidence="3 11" id="KW-0633">Potassium transport</keyword>
<comment type="similarity">
    <text evidence="11">Belongs to the KdpC family.</text>
</comment>
<dbReference type="NCBIfam" id="NF001454">
    <property type="entry name" value="PRK00315.1"/>
    <property type="match status" value="1"/>
</dbReference>
<protein>
    <recommendedName>
        <fullName evidence="11">Potassium-transporting ATPase KdpC subunit</fullName>
    </recommendedName>
    <alternativeName>
        <fullName evidence="11">ATP phosphohydrolase [potassium-transporting] C chain</fullName>
    </alternativeName>
    <alternativeName>
        <fullName evidence="11">Potassium-binding and translocating subunit C</fullName>
    </alternativeName>
    <alternativeName>
        <fullName evidence="11">Potassium-translocating ATPase C chain</fullName>
    </alternativeName>
</protein>
<proteinExistence type="inferred from homology"/>
<evidence type="ECO:0000256" key="10">
    <source>
        <dbReference type="ARBA" id="ARBA00023136"/>
    </source>
</evidence>
<dbReference type="GeneID" id="43164790"/>
<dbReference type="NCBIfam" id="TIGR00681">
    <property type="entry name" value="kdpC"/>
    <property type="match status" value="1"/>
</dbReference>
<dbReference type="HAMAP" id="MF_00276">
    <property type="entry name" value="KdpC"/>
    <property type="match status" value="1"/>
</dbReference>
<accession>A0ABZ0XW58</accession>
<evidence type="ECO:0000256" key="7">
    <source>
        <dbReference type="ARBA" id="ARBA00022958"/>
    </source>
</evidence>
<organism evidence="12 13">
    <name type="scientific">Duganella zoogloeoides</name>
    <dbReference type="NCBI Taxonomy" id="75659"/>
    <lineage>
        <taxon>Bacteria</taxon>
        <taxon>Pseudomonadati</taxon>
        <taxon>Pseudomonadota</taxon>
        <taxon>Betaproteobacteria</taxon>
        <taxon>Burkholderiales</taxon>
        <taxon>Oxalobacteraceae</taxon>
        <taxon>Telluria group</taxon>
        <taxon>Duganella</taxon>
    </lineage>
</organism>
<keyword evidence="6 11" id="KW-0067">ATP-binding</keyword>
<keyword evidence="2 11" id="KW-1003">Cell membrane</keyword>
<dbReference type="PANTHER" id="PTHR30042:SF2">
    <property type="entry name" value="POTASSIUM-TRANSPORTING ATPASE KDPC SUBUNIT"/>
    <property type="match status" value="1"/>
</dbReference>
<sequence>MTSHFRPAFVIFGALTIICGVLYPLAVSGVAATVFPAQAAGSLVQVDGKTVGSSLIGQSFSSPKYFWGRPSGTGPMPNNGAGSSGTNLGPTNAALIDAVKGRIEALKAADPANTAPIPVDLVTASASGLDPEISPAAARYQAARVAAARQFNTNQVLALIEQHTRPQYFGFFGEPRVNVLALNLALDQTGR</sequence>
<name>A0ABZ0XW58_9BURK</name>
<evidence type="ECO:0000256" key="11">
    <source>
        <dbReference type="HAMAP-Rule" id="MF_00276"/>
    </source>
</evidence>
<comment type="subunit">
    <text evidence="11">The system is composed of three essential subunits: KdpA, KdpB and KdpC.</text>
</comment>
<keyword evidence="5 11" id="KW-0547">Nucleotide-binding</keyword>
<evidence type="ECO:0000256" key="9">
    <source>
        <dbReference type="ARBA" id="ARBA00023065"/>
    </source>
</evidence>
<keyword evidence="4 11" id="KW-0812">Transmembrane</keyword>
<evidence type="ECO:0000256" key="6">
    <source>
        <dbReference type="ARBA" id="ARBA00022840"/>
    </source>
</evidence>
<dbReference type="PIRSF" id="PIRSF001296">
    <property type="entry name" value="K_ATPase_KdpC"/>
    <property type="match status" value="1"/>
</dbReference>
<dbReference type="Pfam" id="PF02669">
    <property type="entry name" value="KdpC"/>
    <property type="match status" value="1"/>
</dbReference>
<keyword evidence="9 11" id="KW-0406">Ion transport</keyword>
<reference evidence="12 13" key="1">
    <citation type="submission" date="2023-11" db="EMBL/GenBank/DDBJ databases">
        <title>MicrobeMod: A computational toolkit for identifying prokaryotic methylation and restriction-modification with nanopore sequencing.</title>
        <authorList>
            <person name="Crits-Christoph A."/>
            <person name="Kang S.C."/>
            <person name="Lee H."/>
            <person name="Ostrov N."/>
        </authorList>
    </citation>
    <scope>NUCLEOTIDE SEQUENCE [LARGE SCALE GENOMIC DNA]</scope>
    <source>
        <strain evidence="12 13">ATCC 25935</strain>
    </source>
</reference>
<keyword evidence="8 11" id="KW-1133">Transmembrane helix</keyword>
<dbReference type="Proteomes" id="UP001326110">
    <property type="component" value="Chromosome"/>
</dbReference>
<comment type="function">
    <text evidence="11">Part of the high-affinity ATP-driven potassium transport (or Kdp) system, which catalyzes the hydrolysis of ATP coupled with the electrogenic transport of potassium into the cytoplasm. This subunit acts as a catalytic chaperone that increases the ATP-binding affinity of the ATP-hydrolyzing subunit KdpB by the formation of a transient KdpB/KdpC/ATP ternary complex.</text>
</comment>
<evidence type="ECO:0000256" key="5">
    <source>
        <dbReference type="ARBA" id="ARBA00022741"/>
    </source>
</evidence>
<evidence type="ECO:0000256" key="1">
    <source>
        <dbReference type="ARBA" id="ARBA00022448"/>
    </source>
</evidence>
<keyword evidence="1 11" id="KW-0813">Transport</keyword>
<keyword evidence="13" id="KW-1185">Reference proteome</keyword>
<evidence type="ECO:0000256" key="2">
    <source>
        <dbReference type="ARBA" id="ARBA00022475"/>
    </source>
</evidence>
<evidence type="ECO:0000313" key="13">
    <source>
        <dbReference type="Proteomes" id="UP001326110"/>
    </source>
</evidence>